<keyword evidence="1" id="KW-0175">Coiled coil</keyword>
<reference evidence="3" key="1">
    <citation type="journal article" date="2013" name="Science">
        <title>The Amborella genome and the evolution of flowering plants.</title>
        <authorList>
            <consortium name="Amborella Genome Project"/>
        </authorList>
    </citation>
    <scope>NUCLEOTIDE SEQUENCE [LARGE SCALE GENOMIC DNA]</scope>
</reference>
<dbReference type="OMA" id="FFRMEIL"/>
<dbReference type="GO" id="GO:0005634">
    <property type="term" value="C:nucleus"/>
    <property type="evidence" value="ECO:0000318"/>
    <property type="project" value="GO_Central"/>
</dbReference>
<feature type="coiled-coil region" evidence="1">
    <location>
        <begin position="847"/>
        <end position="874"/>
    </location>
</feature>
<accession>W1PC08</accession>
<gene>
    <name evidence="2" type="ORF">AMTR_s00075p00055430</name>
</gene>
<evidence type="ECO:0000313" key="3">
    <source>
        <dbReference type="Proteomes" id="UP000017836"/>
    </source>
</evidence>
<dbReference type="Gramene" id="ERN04570">
    <property type="protein sequence ID" value="ERN04570"/>
    <property type="gene ID" value="AMTR_s00075p00055430"/>
</dbReference>
<dbReference type="GO" id="GO:0030174">
    <property type="term" value="P:regulation of DNA-templated DNA replication initiation"/>
    <property type="evidence" value="ECO:0000318"/>
    <property type="project" value="GO_Central"/>
</dbReference>
<dbReference type="eggNOG" id="ENOG502QZ9I">
    <property type="taxonomic scope" value="Eukaryota"/>
</dbReference>
<dbReference type="GO" id="GO:0007095">
    <property type="term" value="P:mitotic G2 DNA damage checkpoint signaling"/>
    <property type="evidence" value="ECO:0000318"/>
    <property type="project" value="GO_Central"/>
</dbReference>
<dbReference type="EMBL" id="KI394195">
    <property type="protein sequence ID" value="ERN04570.1"/>
    <property type="molecule type" value="Genomic_DNA"/>
</dbReference>
<dbReference type="InterPro" id="IPR026153">
    <property type="entry name" value="Treslin"/>
</dbReference>
<dbReference type="PANTHER" id="PTHR21556">
    <property type="entry name" value="TRESLIN"/>
    <property type="match status" value="1"/>
</dbReference>
<name>W1PC08_AMBTC</name>
<evidence type="ECO:0000313" key="2">
    <source>
        <dbReference type="EMBL" id="ERN04570.1"/>
    </source>
</evidence>
<dbReference type="AlphaFoldDB" id="W1PC08"/>
<sequence length="950" mass="106641">MVGVDITQPQRVVFLIDLQPLHQCPNPHLYISLIKASIQKCLANPSLSSSLSAFKLFYSSLSPLLSSSHIHQLLSKSLLLSHFDFPPKTQSTLFRTLESLKIPCHRQQSGSSPFATAELLARALQQIVHDYWWDAQDNGTQLSNHLHVSLNPNKHFLIVLFSPILWSHEMLSKFMGMEIKDGFVDRCCFSKSFCQVFGSVREAFESRGIHLCWVDVSGAEERFGNQLGLLDEEIKGFGWGVNSTDVILCGSQIVPFGLIWPTIAFSMEIVGQNKGSAELTLEISDVNGMPLSCRYCDLELINMEPCLNRTDPLGIKRCLVSSDRKQSLKKLDTDSVKIHVHRVFSKDLSVNVERVVLAVFLLRGFAGKSRERNNVEACDPCGFVADRVLEKLRSKESEFMAGKPAWQLFLAFLTRKYYQALVSVTDKNGCSHMGVLDPFTAHSAILSIIDAGSNHLQENAYLECGMSANSNQQNLVTDCQFEASIYVPLCTAEDVAERRDRRHAERGERKLKLSSTLTNLTWDSFYKSVLKHFCGEQPETDTPLSLKDFYMMNGCKLSKKLRFLNCWTKQIEKSSVFCESASIMDLRNSQKDDVDEDKEVTVMSTQSLPSSESVADCTSLSQCQDDGSDILNSEDPETFFKSVSEKMAQGISDPEVDLGFLAGCLVELSINWLLAKHEGQLPSKKFGEAFNANSASHLGQLLLRTPEELEVKYKNCPSSSSAAYSNTSAHYTLENKVLIRMEILRSKICGDIEANEKDEMVKDICCLLENIQFNLQGEIFVGEDLVQFAERVIKSRYADSLQDLVHEIYNQMEFSAVDALDSPIIIEQAQNLSEPCLFGNDHHQHRGDAANDEVEAEEHRLKEEARERREKARRLAQLTSWAPNLGRVWAPRRTQIPAKIPRRMGSCQRKGHGEVAEVVYETPMAETKKRCRTDCGGGSVSKALFSDPLN</sequence>
<proteinExistence type="predicted"/>
<keyword evidence="3" id="KW-1185">Reference proteome</keyword>
<dbReference type="HOGENOM" id="CLU_016284_0_0_1"/>
<evidence type="ECO:0008006" key="4">
    <source>
        <dbReference type="Google" id="ProtNLM"/>
    </source>
</evidence>
<organism evidence="2 3">
    <name type="scientific">Amborella trichopoda</name>
    <dbReference type="NCBI Taxonomy" id="13333"/>
    <lineage>
        <taxon>Eukaryota</taxon>
        <taxon>Viridiplantae</taxon>
        <taxon>Streptophyta</taxon>
        <taxon>Embryophyta</taxon>
        <taxon>Tracheophyta</taxon>
        <taxon>Spermatophyta</taxon>
        <taxon>Magnoliopsida</taxon>
        <taxon>Amborellales</taxon>
        <taxon>Amborellaceae</taxon>
        <taxon>Amborella</taxon>
    </lineage>
</organism>
<dbReference type="PANTHER" id="PTHR21556:SF2">
    <property type="entry name" value="TRESLIN"/>
    <property type="match status" value="1"/>
</dbReference>
<evidence type="ECO:0000256" key="1">
    <source>
        <dbReference type="SAM" id="Coils"/>
    </source>
</evidence>
<dbReference type="STRING" id="13333.W1PC08"/>
<dbReference type="GO" id="GO:0010212">
    <property type="term" value="P:response to ionizing radiation"/>
    <property type="evidence" value="ECO:0007669"/>
    <property type="project" value="InterPro"/>
</dbReference>
<protein>
    <recommendedName>
        <fullName evidence="4">Treslin N-terminal domain-containing protein</fullName>
    </recommendedName>
</protein>
<dbReference type="Proteomes" id="UP000017836">
    <property type="component" value="Unassembled WGS sequence"/>
</dbReference>
<dbReference type="GO" id="GO:0006260">
    <property type="term" value="P:DNA replication"/>
    <property type="evidence" value="ECO:0000318"/>
    <property type="project" value="GO_Central"/>
</dbReference>
<dbReference type="GO" id="GO:0033314">
    <property type="term" value="P:mitotic DNA replication checkpoint signaling"/>
    <property type="evidence" value="ECO:0000318"/>
    <property type="project" value="GO_Central"/>
</dbReference>
<dbReference type="GO" id="GO:0003682">
    <property type="term" value="F:chromatin binding"/>
    <property type="evidence" value="ECO:0000318"/>
    <property type="project" value="GO_Central"/>
</dbReference>